<comment type="caution">
    <text evidence="2">The sequence shown here is derived from an EMBL/GenBank/DDBJ whole genome shotgun (WGS) entry which is preliminary data.</text>
</comment>
<dbReference type="Gene3D" id="3.40.50.450">
    <property type="match status" value="1"/>
</dbReference>
<comment type="similarity">
    <text evidence="1">Belongs to the UPF0398 family.</text>
</comment>
<dbReference type="SUPFAM" id="SSF102405">
    <property type="entry name" value="MCP/YpsA-like"/>
    <property type="match status" value="1"/>
</dbReference>
<dbReference type="NCBIfam" id="NF010181">
    <property type="entry name" value="PRK13660.1"/>
    <property type="match status" value="1"/>
</dbReference>
<dbReference type="OrthoDB" id="2301957at2"/>
<dbReference type="PATRIC" id="fig|1423792.3.peg.1236"/>
<evidence type="ECO:0000313" key="3">
    <source>
        <dbReference type="Proteomes" id="UP000051330"/>
    </source>
</evidence>
<protein>
    <recommendedName>
        <fullName evidence="1">UPF0398 protein FD09_GL001216</fullName>
    </recommendedName>
</protein>
<dbReference type="Proteomes" id="UP000051330">
    <property type="component" value="Unassembled WGS sequence"/>
</dbReference>
<dbReference type="HAMAP" id="MF_01575">
    <property type="entry name" value="UPF0398"/>
    <property type="match status" value="1"/>
</dbReference>
<evidence type="ECO:0000256" key="1">
    <source>
        <dbReference type="HAMAP-Rule" id="MF_01575"/>
    </source>
</evidence>
<dbReference type="EMBL" id="AZEC01000002">
    <property type="protein sequence ID" value="KRL14056.1"/>
    <property type="molecule type" value="Genomic_DNA"/>
</dbReference>
<proteinExistence type="inferred from homology"/>
<dbReference type="PANTHER" id="PTHR38440:SF1">
    <property type="entry name" value="UPF0398 PROTEIN SPR0331"/>
    <property type="match status" value="1"/>
</dbReference>
<evidence type="ECO:0000313" key="2">
    <source>
        <dbReference type="EMBL" id="KRL14056.1"/>
    </source>
</evidence>
<accession>A0A0R1NCI9</accession>
<sequence length="187" mass="21629">MERVWITGYRSYELGVFGTTDPKLQVIKYLLNQTLQRYVEDGLRWVITGGQLGIEQWALESALALKKENGVPKSAMMLPFTDFGQKWNEDNQSHLAALKEQVDFSASVSASPYQTPQQLKAYQTFMLTHTDGAILVYDPEKEGRPKYDYDIIQKFQESRPYPLEVIDFYALQDAADEYAEQQRPDEW</sequence>
<dbReference type="STRING" id="1423792.FD09_GL001216"/>
<dbReference type="AlphaFoldDB" id="A0A0R1NCI9"/>
<organism evidence="2 3">
    <name type="scientific">Schleiferilactobacillus perolens DSM 12744</name>
    <dbReference type="NCBI Taxonomy" id="1423792"/>
    <lineage>
        <taxon>Bacteria</taxon>
        <taxon>Bacillati</taxon>
        <taxon>Bacillota</taxon>
        <taxon>Bacilli</taxon>
        <taxon>Lactobacillales</taxon>
        <taxon>Lactobacillaceae</taxon>
        <taxon>Schleiferilactobacillus</taxon>
    </lineage>
</organism>
<dbReference type="PIRSF" id="PIRSF021290">
    <property type="entry name" value="DUF1273"/>
    <property type="match status" value="1"/>
</dbReference>
<keyword evidence="3" id="KW-1185">Reference proteome</keyword>
<gene>
    <name evidence="2" type="ORF">FD09_GL001216</name>
</gene>
<dbReference type="RefSeq" id="WP_057817921.1">
    <property type="nucleotide sequence ID" value="NZ_AZEC01000002.1"/>
</dbReference>
<dbReference type="PANTHER" id="PTHR38440">
    <property type="entry name" value="UPF0398 PROTEIN YPSA"/>
    <property type="match status" value="1"/>
</dbReference>
<reference evidence="2 3" key="1">
    <citation type="journal article" date="2015" name="Genome Announc.">
        <title>Expanding the biotechnology potential of lactobacilli through comparative genomics of 213 strains and associated genera.</title>
        <authorList>
            <person name="Sun Z."/>
            <person name="Harris H.M."/>
            <person name="McCann A."/>
            <person name="Guo C."/>
            <person name="Argimon S."/>
            <person name="Zhang W."/>
            <person name="Yang X."/>
            <person name="Jeffery I.B."/>
            <person name="Cooney J.C."/>
            <person name="Kagawa T.F."/>
            <person name="Liu W."/>
            <person name="Song Y."/>
            <person name="Salvetti E."/>
            <person name="Wrobel A."/>
            <person name="Rasinkangas P."/>
            <person name="Parkhill J."/>
            <person name="Rea M.C."/>
            <person name="O'Sullivan O."/>
            <person name="Ritari J."/>
            <person name="Douillard F.P."/>
            <person name="Paul Ross R."/>
            <person name="Yang R."/>
            <person name="Briner A.E."/>
            <person name="Felis G.E."/>
            <person name="de Vos W.M."/>
            <person name="Barrangou R."/>
            <person name="Klaenhammer T.R."/>
            <person name="Caufield P.W."/>
            <person name="Cui Y."/>
            <person name="Zhang H."/>
            <person name="O'Toole P.W."/>
        </authorList>
    </citation>
    <scope>NUCLEOTIDE SEQUENCE [LARGE SCALE GENOMIC DNA]</scope>
    <source>
        <strain evidence="2 3">DSM 12744</strain>
    </source>
</reference>
<dbReference type="Pfam" id="PF06908">
    <property type="entry name" value="YpsA"/>
    <property type="match status" value="1"/>
</dbReference>
<name>A0A0R1NCI9_9LACO</name>
<dbReference type="InterPro" id="IPR010697">
    <property type="entry name" value="YspA"/>
</dbReference>